<accession>A0A2Z7DAP3</accession>
<organism evidence="1 2">
    <name type="scientific">Dorcoceras hygrometricum</name>
    <dbReference type="NCBI Taxonomy" id="472368"/>
    <lineage>
        <taxon>Eukaryota</taxon>
        <taxon>Viridiplantae</taxon>
        <taxon>Streptophyta</taxon>
        <taxon>Embryophyta</taxon>
        <taxon>Tracheophyta</taxon>
        <taxon>Spermatophyta</taxon>
        <taxon>Magnoliopsida</taxon>
        <taxon>eudicotyledons</taxon>
        <taxon>Gunneridae</taxon>
        <taxon>Pentapetalae</taxon>
        <taxon>asterids</taxon>
        <taxon>lamiids</taxon>
        <taxon>Lamiales</taxon>
        <taxon>Gesneriaceae</taxon>
        <taxon>Didymocarpoideae</taxon>
        <taxon>Trichosporeae</taxon>
        <taxon>Loxocarpinae</taxon>
        <taxon>Dorcoceras</taxon>
    </lineage>
</organism>
<protein>
    <submittedName>
        <fullName evidence="1">Protein Z</fullName>
    </submittedName>
</protein>
<reference evidence="1 2" key="1">
    <citation type="journal article" date="2015" name="Proc. Natl. Acad. Sci. U.S.A.">
        <title>The resurrection genome of Boea hygrometrica: A blueprint for survival of dehydration.</title>
        <authorList>
            <person name="Xiao L."/>
            <person name="Yang G."/>
            <person name="Zhang L."/>
            <person name="Yang X."/>
            <person name="Zhao S."/>
            <person name="Ji Z."/>
            <person name="Zhou Q."/>
            <person name="Hu M."/>
            <person name="Wang Y."/>
            <person name="Chen M."/>
            <person name="Xu Y."/>
            <person name="Jin H."/>
            <person name="Xiao X."/>
            <person name="Hu G."/>
            <person name="Bao F."/>
            <person name="Hu Y."/>
            <person name="Wan P."/>
            <person name="Li L."/>
            <person name="Deng X."/>
            <person name="Kuang T."/>
            <person name="Xiang C."/>
            <person name="Zhu J.K."/>
            <person name="Oliver M.J."/>
            <person name="He Y."/>
        </authorList>
    </citation>
    <scope>NUCLEOTIDE SEQUENCE [LARGE SCALE GENOMIC DNA]</scope>
    <source>
        <strain evidence="2">cv. XS01</strain>
    </source>
</reference>
<sequence length="258" mass="28334">MTPNSSGLNSKPGSDLLSSKTGNHWQLTSTLCVLISLRPTEAQITRIQHRALYSSTRQLTSPLVRSHPSKLAPDAVSSLQQIKQLATHSQLAEPKLGAAHSIHSCTARSTDQITHTGQLARTQQISSKLELRKAFVLPDGYMYPLSKLKTTTALVYAGRHPQPRLKLVPQRSTASAIYKPSSGHPKASLNYSLLCCYLQNPSSQYLEQLGLPQLRSRRPAQVALIHNSSQPSGRRLLFISDHTNIIVLQFALLSLGFS</sequence>
<dbReference type="AlphaFoldDB" id="A0A2Z7DAP3"/>
<proteinExistence type="predicted"/>
<gene>
    <name evidence="1" type="ORF">F511_38715</name>
</gene>
<dbReference type="Proteomes" id="UP000250235">
    <property type="component" value="Unassembled WGS sequence"/>
</dbReference>
<name>A0A2Z7DAP3_9LAMI</name>
<dbReference type="EMBL" id="KQ987894">
    <property type="protein sequence ID" value="KZV56662.1"/>
    <property type="molecule type" value="Genomic_DNA"/>
</dbReference>
<evidence type="ECO:0000313" key="1">
    <source>
        <dbReference type="EMBL" id="KZV56662.1"/>
    </source>
</evidence>
<keyword evidence="2" id="KW-1185">Reference proteome</keyword>
<evidence type="ECO:0000313" key="2">
    <source>
        <dbReference type="Proteomes" id="UP000250235"/>
    </source>
</evidence>